<keyword evidence="3" id="KW-1185">Reference proteome</keyword>
<dbReference type="InterPro" id="IPR029787">
    <property type="entry name" value="Nucleotide_cyclase"/>
</dbReference>
<name>A0A0G2Z9Q6_9BACT</name>
<accession>A0A0G2Z9Q6</accession>
<sequence>MPTSFEKIKKIFNKAYESGTFAVGNLDIDNFYNINEEYGRACGDKVIEFISEILKESLPEGIVVERSGDEFFVMSTEHTAETLLMELEEVRKQIEGSELECEGYILKFTVSGAVADIPRSASSVDSLVHVLEDGLYTAKKQGRNRIIFAPVEGKQKMSLKSSYYPKSQLEKLSRLAKRLKKTESALLREALTDLLRKYSQ</sequence>
<dbReference type="Gene3D" id="3.30.70.270">
    <property type="match status" value="1"/>
</dbReference>
<dbReference type="AlphaFoldDB" id="A0A0G2Z9Q6"/>
<gene>
    <name evidence="2" type="ORF">IX53_02170</name>
</gene>
<dbReference type="SUPFAM" id="SSF55073">
    <property type="entry name" value="Nucleotide cyclase"/>
    <property type="match status" value="1"/>
</dbReference>
<dbReference type="SMART" id="SM00267">
    <property type="entry name" value="GGDEF"/>
    <property type="match status" value="1"/>
</dbReference>
<evidence type="ECO:0000313" key="3">
    <source>
        <dbReference type="Proteomes" id="UP000035159"/>
    </source>
</evidence>
<proteinExistence type="predicted"/>
<feature type="domain" description="GGDEF" evidence="1">
    <location>
        <begin position="19"/>
        <end position="151"/>
    </location>
</feature>
<dbReference type="PROSITE" id="PS50887">
    <property type="entry name" value="GGDEF"/>
    <property type="match status" value="1"/>
</dbReference>
<evidence type="ECO:0000259" key="1">
    <source>
        <dbReference type="PROSITE" id="PS50887"/>
    </source>
</evidence>
<dbReference type="Pfam" id="PF00990">
    <property type="entry name" value="GGDEF"/>
    <property type="match status" value="1"/>
</dbReference>
<dbReference type="InterPro" id="IPR043128">
    <property type="entry name" value="Rev_trsase/Diguanyl_cyclase"/>
</dbReference>
<dbReference type="InterPro" id="IPR000160">
    <property type="entry name" value="GGDEF_dom"/>
</dbReference>
<dbReference type="Proteomes" id="UP000035159">
    <property type="component" value="Chromosome"/>
</dbReference>
<organism evidence="2 3">
    <name type="scientific">Kosmotoga pacifica</name>
    <dbReference type="NCBI Taxonomy" id="1330330"/>
    <lineage>
        <taxon>Bacteria</taxon>
        <taxon>Thermotogati</taxon>
        <taxon>Thermotogota</taxon>
        <taxon>Thermotogae</taxon>
        <taxon>Kosmotogales</taxon>
        <taxon>Kosmotogaceae</taxon>
        <taxon>Kosmotoga</taxon>
    </lineage>
</organism>
<dbReference type="EMBL" id="CP011232">
    <property type="protein sequence ID" value="AKI96821.1"/>
    <property type="molecule type" value="Genomic_DNA"/>
</dbReference>
<dbReference type="CDD" id="cd01949">
    <property type="entry name" value="GGDEF"/>
    <property type="match status" value="1"/>
</dbReference>
<protein>
    <submittedName>
        <fullName evidence="2">Diguanylate cyclase</fullName>
    </submittedName>
</protein>
<dbReference type="RefSeq" id="WP_047753956.1">
    <property type="nucleotide sequence ID" value="NZ_CAJUHA010000004.1"/>
</dbReference>
<dbReference type="STRING" id="1330330.IX53_02170"/>
<dbReference type="PATRIC" id="fig|1330330.3.peg.443"/>
<reference evidence="2 3" key="1">
    <citation type="submission" date="2015-04" db="EMBL/GenBank/DDBJ databases">
        <title>Complete Genome Sequence of Kosmotoga pacifica SLHLJ1.</title>
        <authorList>
            <person name="Jiang L.J."/>
            <person name="Shao Z.Z."/>
            <person name="Jebbar M."/>
        </authorList>
    </citation>
    <scope>NUCLEOTIDE SEQUENCE [LARGE SCALE GENOMIC DNA]</scope>
    <source>
        <strain evidence="2 3">SLHLJ1</strain>
    </source>
</reference>
<dbReference type="PANTHER" id="PTHR45138:SF9">
    <property type="entry name" value="DIGUANYLATE CYCLASE DGCM-RELATED"/>
    <property type="match status" value="1"/>
</dbReference>
<dbReference type="KEGG" id="kpf:IX53_02170"/>
<dbReference type="GO" id="GO:0052621">
    <property type="term" value="F:diguanylate cyclase activity"/>
    <property type="evidence" value="ECO:0007669"/>
    <property type="project" value="TreeGrafter"/>
</dbReference>
<evidence type="ECO:0000313" key="2">
    <source>
        <dbReference type="EMBL" id="AKI96821.1"/>
    </source>
</evidence>
<dbReference type="InterPro" id="IPR050469">
    <property type="entry name" value="Diguanylate_Cyclase"/>
</dbReference>
<dbReference type="PANTHER" id="PTHR45138">
    <property type="entry name" value="REGULATORY COMPONENTS OF SENSORY TRANSDUCTION SYSTEM"/>
    <property type="match status" value="1"/>
</dbReference>
<dbReference type="NCBIfam" id="TIGR00254">
    <property type="entry name" value="GGDEF"/>
    <property type="match status" value="1"/>
</dbReference>